<keyword evidence="5" id="KW-1185">Reference proteome</keyword>
<dbReference type="GO" id="GO:0003700">
    <property type="term" value="F:DNA-binding transcription factor activity"/>
    <property type="evidence" value="ECO:0007669"/>
    <property type="project" value="TreeGrafter"/>
</dbReference>
<dbReference type="CDD" id="cd00093">
    <property type="entry name" value="HTH_XRE"/>
    <property type="match status" value="1"/>
</dbReference>
<dbReference type="GO" id="GO:0003677">
    <property type="term" value="F:DNA binding"/>
    <property type="evidence" value="ECO:0007669"/>
    <property type="project" value="UniProtKB-KW"/>
</dbReference>
<dbReference type="HOGENOM" id="CLU_085376_1_1_11"/>
<evidence type="ECO:0000256" key="1">
    <source>
        <dbReference type="ARBA" id="ARBA00023125"/>
    </source>
</evidence>
<dbReference type="InterPro" id="IPR014710">
    <property type="entry name" value="RmlC-like_jellyroll"/>
</dbReference>
<proteinExistence type="predicted"/>
<dbReference type="InterPro" id="IPR050807">
    <property type="entry name" value="TransReg_Diox_bact_type"/>
</dbReference>
<dbReference type="PANTHER" id="PTHR46797">
    <property type="entry name" value="HTH-TYPE TRANSCRIPTIONAL REGULATOR"/>
    <property type="match status" value="1"/>
</dbReference>
<dbReference type="SUPFAM" id="SSF47413">
    <property type="entry name" value="lambda repressor-like DNA-binding domains"/>
    <property type="match status" value="1"/>
</dbReference>
<dbReference type="SMART" id="SM00530">
    <property type="entry name" value="HTH_XRE"/>
    <property type="match status" value="1"/>
</dbReference>
<dbReference type="Gene3D" id="1.10.260.40">
    <property type="entry name" value="lambda repressor-like DNA-binding domains"/>
    <property type="match status" value="1"/>
</dbReference>
<dbReference type="InterPro" id="IPR013096">
    <property type="entry name" value="Cupin_2"/>
</dbReference>
<dbReference type="Pfam" id="PF01381">
    <property type="entry name" value="HTH_3"/>
    <property type="match status" value="1"/>
</dbReference>
<keyword evidence="1" id="KW-0238">DNA-binding</keyword>
<dbReference type="InterPro" id="IPR010982">
    <property type="entry name" value="Lambda_DNA-bd_dom_sf"/>
</dbReference>
<dbReference type="EMBL" id="JAGGLR010000014">
    <property type="protein sequence ID" value="MBP2064088.1"/>
    <property type="molecule type" value="Genomic_DNA"/>
</dbReference>
<dbReference type="Gene3D" id="2.60.120.10">
    <property type="entry name" value="Jelly Rolls"/>
    <property type="match status" value="1"/>
</dbReference>
<dbReference type="AlphaFoldDB" id="A0A061ABI4"/>
<reference evidence="4 5" key="2">
    <citation type="submission" date="2021-03" db="EMBL/GenBank/DDBJ databases">
        <title>Genomic Encyclopedia of Type Strains, Phase IV (KMG-IV): sequencing the most valuable type-strain genomes for metagenomic binning, comparative biology and taxonomic classification.</title>
        <authorList>
            <person name="Goeker M."/>
        </authorList>
    </citation>
    <scope>NUCLEOTIDE SEQUENCE [LARGE SCALE GENOMIC DNA]</scope>
    <source>
        <strain evidence="4 5">DSM 41954</strain>
    </source>
</reference>
<evidence type="ECO:0000313" key="5">
    <source>
        <dbReference type="Proteomes" id="UP000756710"/>
    </source>
</evidence>
<accession>A0A061ABI4</accession>
<dbReference type="PROSITE" id="PS50943">
    <property type="entry name" value="HTH_CROC1"/>
    <property type="match status" value="1"/>
</dbReference>
<feature type="domain" description="HTH cro/C1-type" evidence="2">
    <location>
        <begin position="22"/>
        <end position="76"/>
    </location>
</feature>
<organism evidence="3">
    <name type="scientific">Streptomyces iranensis</name>
    <dbReference type="NCBI Taxonomy" id="576784"/>
    <lineage>
        <taxon>Bacteria</taxon>
        <taxon>Bacillati</taxon>
        <taxon>Actinomycetota</taxon>
        <taxon>Actinomycetes</taxon>
        <taxon>Kitasatosporales</taxon>
        <taxon>Streptomycetaceae</taxon>
        <taxon>Streptomyces</taxon>
        <taxon>Streptomyces violaceusniger group</taxon>
    </lineage>
</organism>
<sequence>MENEHTTDRAAGTGDESVGDRLRALRKARRLTLRTVAEAAGISEGYLSQIERGQANPSIATLQQVAAALGLKVADLFGDDFTSGPSVLRAEEAPRLALGVLGGRKFRLTPGPQHHLEVFLGEFDAHGSTGETLYSHGDSEEFLYVLEGTVGLQLGERSFTLGAGDSIRYSSAVPHRLSETAGAAARVLWVISPPSY</sequence>
<evidence type="ECO:0000259" key="2">
    <source>
        <dbReference type="PROSITE" id="PS50943"/>
    </source>
</evidence>
<protein>
    <submittedName>
        <fullName evidence="3 4">Transcriptional regulator</fullName>
    </submittedName>
</protein>
<dbReference type="EMBL" id="LK022848">
    <property type="protein sequence ID" value="CDR17049.1"/>
    <property type="molecule type" value="Genomic_DNA"/>
</dbReference>
<evidence type="ECO:0000313" key="4">
    <source>
        <dbReference type="EMBL" id="MBP2064088.1"/>
    </source>
</evidence>
<name>A0A061ABI4_9ACTN</name>
<dbReference type="SUPFAM" id="SSF51182">
    <property type="entry name" value="RmlC-like cupins"/>
    <property type="match status" value="1"/>
</dbReference>
<dbReference type="Pfam" id="PF07883">
    <property type="entry name" value="Cupin_2"/>
    <property type="match status" value="1"/>
</dbReference>
<dbReference type="PANTHER" id="PTHR46797:SF1">
    <property type="entry name" value="METHYLPHOSPHONATE SYNTHASE"/>
    <property type="match status" value="1"/>
</dbReference>
<reference evidence="3" key="1">
    <citation type="submission" date="2014-05" db="EMBL/GenBank/DDBJ databases">
        <authorList>
            <person name="Horn Fabian"/>
        </authorList>
    </citation>
    <scope>NUCLEOTIDE SEQUENCE</scope>
</reference>
<dbReference type="GO" id="GO:0005829">
    <property type="term" value="C:cytosol"/>
    <property type="evidence" value="ECO:0007669"/>
    <property type="project" value="TreeGrafter"/>
</dbReference>
<dbReference type="GeneID" id="32467499"/>
<gene>
    <name evidence="4" type="ORF">J2Z30_005111</name>
    <name evidence="3" type="ORF">SIRAN9218</name>
</gene>
<dbReference type="Proteomes" id="UP000756710">
    <property type="component" value="Unassembled WGS sequence"/>
</dbReference>
<dbReference type="InterPro" id="IPR001387">
    <property type="entry name" value="Cro/C1-type_HTH"/>
</dbReference>
<evidence type="ECO:0000313" key="3">
    <source>
        <dbReference type="EMBL" id="CDR17049.1"/>
    </source>
</evidence>
<dbReference type="InterPro" id="IPR011051">
    <property type="entry name" value="RmlC_Cupin_sf"/>
</dbReference>
<dbReference type="CDD" id="cd02209">
    <property type="entry name" value="cupin_XRE_C"/>
    <property type="match status" value="1"/>
</dbReference>
<dbReference type="RefSeq" id="WP_044580026.1">
    <property type="nucleotide sequence ID" value="NZ_BAABDR010000029.1"/>
</dbReference>